<evidence type="ECO:0000259" key="5">
    <source>
        <dbReference type="PROSITE" id="PS50119"/>
    </source>
</evidence>
<protein>
    <recommendedName>
        <fullName evidence="5">B box-type domain-containing protein</fullName>
    </recommendedName>
</protein>
<keyword evidence="2" id="KW-0862">Zinc</keyword>
<dbReference type="InterPro" id="IPR000315">
    <property type="entry name" value="Znf_B-box"/>
</dbReference>
<dbReference type="Proteomes" id="UP000472274">
    <property type="component" value="Unplaced"/>
</dbReference>
<evidence type="ECO:0000256" key="1">
    <source>
        <dbReference type="ARBA" id="ARBA00022771"/>
    </source>
</evidence>
<dbReference type="SMART" id="SM00336">
    <property type="entry name" value="BBOX"/>
    <property type="match status" value="1"/>
</dbReference>
<dbReference type="AlphaFoldDB" id="A0A674K7W5"/>
<keyword evidence="1 3" id="KW-0479">Metal-binding</keyword>
<dbReference type="Gene3D" id="3.30.160.60">
    <property type="entry name" value="Classic Zinc Finger"/>
    <property type="match status" value="1"/>
</dbReference>
<feature type="region of interest" description="Disordered" evidence="4">
    <location>
        <begin position="92"/>
        <end position="111"/>
    </location>
</feature>
<evidence type="ECO:0000256" key="3">
    <source>
        <dbReference type="PROSITE-ProRule" id="PRU00024"/>
    </source>
</evidence>
<sequence>PRGARRGARLPRLRALRERGRWCPEHRERPLELFCADCALCVCALCPVLGAHRGHRVSLVGPAAQGTKVTGVYGPGCFGCCEAVGLAGGRANRGSSPPGAPNPGNLPCNDH</sequence>
<dbReference type="PROSITE" id="PS50119">
    <property type="entry name" value="ZF_BBOX"/>
    <property type="match status" value="1"/>
</dbReference>
<feature type="domain" description="B box-type" evidence="5">
    <location>
        <begin position="18"/>
        <end position="60"/>
    </location>
</feature>
<name>A0A674K7W5_9SAUR</name>
<evidence type="ECO:0000256" key="2">
    <source>
        <dbReference type="ARBA" id="ARBA00022833"/>
    </source>
</evidence>
<dbReference type="Ensembl" id="ENSTMTT00000031179.1">
    <property type="protein sequence ID" value="ENSTMTP00000030076.1"/>
    <property type="gene ID" value="ENSTMTG00000021715.1"/>
</dbReference>
<evidence type="ECO:0000313" key="7">
    <source>
        <dbReference type="Proteomes" id="UP000472274"/>
    </source>
</evidence>
<dbReference type="Pfam" id="PF00643">
    <property type="entry name" value="zf-B_box"/>
    <property type="match status" value="1"/>
</dbReference>
<evidence type="ECO:0000313" key="6">
    <source>
        <dbReference type="Ensembl" id="ENSTMTP00000030076.1"/>
    </source>
</evidence>
<dbReference type="InParanoid" id="A0A674K7W5"/>
<evidence type="ECO:0000256" key="4">
    <source>
        <dbReference type="SAM" id="MobiDB-lite"/>
    </source>
</evidence>
<dbReference type="GO" id="GO:0008270">
    <property type="term" value="F:zinc ion binding"/>
    <property type="evidence" value="ECO:0007669"/>
    <property type="project" value="UniProtKB-KW"/>
</dbReference>
<reference evidence="6" key="1">
    <citation type="submission" date="2025-08" db="UniProtKB">
        <authorList>
            <consortium name="Ensembl"/>
        </authorList>
    </citation>
    <scope>IDENTIFICATION</scope>
</reference>
<accession>A0A674K7W5</accession>
<organism evidence="6 7">
    <name type="scientific">Terrapene triunguis</name>
    <name type="common">Three-toed box turtle</name>
    <dbReference type="NCBI Taxonomy" id="2587831"/>
    <lineage>
        <taxon>Eukaryota</taxon>
        <taxon>Metazoa</taxon>
        <taxon>Chordata</taxon>
        <taxon>Craniata</taxon>
        <taxon>Vertebrata</taxon>
        <taxon>Euteleostomi</taxon>
        <taxon>Archelosauria</taxon>
        <taxon>Testudinata</taxon>
        <taxon>Testudines</taxon>
        <taxon>Cryptodira</taxon>
        <taxon>Durocryptodira</taxon>
        <taxon>Testudinoidea</taxon>
        <taxon>Emydidae</taxon>
        <taxon>Terrapene</taxon>
    </lineage>
</organism>
<reference evidence="6" key="2">
    <citation type="submission" date="2025-09" db="UniProtKB">
        <authorList>
            <consortium name="Ensembl"/>
        </authorList>
    </citation>
    <scope>IDENTIFICATION</scope>
</reference>
<proteinExistence type="predicted"/>
<dbReference type="CDD" id="cd19768">
    <property type="entry name" value="Bbox2_TRIM14"/>
    <property type="match status" value="1"/>
</dbReference>
<keyword evidence="7" id="KW-1185">Reference proteome</keyword>
<keyword evidence="1 3" id="KW-0863">Zinc-finger</keyword>
<dbReference type="SUPFAM" id="SSF57845">
    <property type="entry name" value="B-box zinc-binding domain"/>
    <property type="match status" value="1"/>
</dbReference>